<dbReference type="InterPro" id="IPR029151">
    <property type="entry name" value="Sensor-like_sf"/>
</dbReference>
<comment type="caution">
    <text evidence="14">The sequence shown here is derived from an EMBL/GenBank/DDBJ whole genome shotgun (WGS) entry which is preliminary data.</text>
</comment>
<evidence type="ECO:0000256" key="5">
    <source>
        <dbReference type="ARBA" id="ARBA00022692"/>
    </source>
</evidence>
<dbReference type="Pfam" id="PF02743">
    <property type="entry name" value="dCache_1"/>
    <property type="match status" value="1"/>
</dbReference>
<evidence type="ECO:0000256" key="10">
    <source>
        <dbReference type="PROSITE-ProRule" id="PRU00284"/>
    </source>
</evidence>
<gene>
    <name evidence="14" type="ORF">GC102_31175</name>
</gene>
<sequence length="685" mass="76406">MVKFRFKSIRTRTLVTILPWLILSMFVLSALSYNYSKHIINAEIQDKMAYQLNATINNMQTILTAHSKIPESLARTIEPVGDKIDKGKYFQIIQGLLSTNPDTFGVGIWYEPYQYKNYLQYYSSYAYRDNGRILFSNDYDTKEYNYPEKDWYLLGKNTKETMVWTDPFFDKTSGAMILTTAVPFYNNNKFQGVVTANINLTSLQQKISDIHVGKNGWAFLLDRNGNFIANKDNQNSTNHQIMNDPNVSLAQIGQEILSNNNGNAVFSDDRGSNKVYYQTVPDTSWKLAIVISQEELYQKVNDYFIISLVIILVLICFIVMVIYFYSLYITNNIKKVNILSQSMSNGDLTQTIPIKTIDEFGQMGANLNTMASNLKSILLQVSESAKSVSETSVLLSDNAEQSAKATEEIARSIQEVASGTHSQLSLTDEAVEETTDMFVNIKKITQRIELASHSAKDALQTAIEGKADIAEAINQINLISRNSLDSVGIVRQLEEKSKKINHIMTLLSTIAKQTKMLALNTGIIASQAGANGKTFSVISREICLLAENSTKSNQEIDTLVTEIQEDISKAVKAMEDGDSNVQEGKLLTKKAGDSFTNILQLVEGVSGQAGDMTNEIKMIQMNTHKMVENMEIVSNLYGNSASSTNHISATTEEQTAAIQEVASYSNELAHMAKVLQQSVASFKLK</sequence>
<dbReference type="SMART" id="SM00304">
    <property type="entry name" value="HAMP"/>
    <property type="match status" value="1"/>
</dbReference>
<evidence type="ECO:0000259" key="12">
    <source>
        <dbReference type="PROSITE" id="PS50111"/>
    </source>
</evidence>
<dbReference type="CDD" id="cd12913">
    <property type="entry name" value="PDC1_MCP_like"/>
    <property type="match status" value="1"/>
</dbReference>
<organism evidence="14 15">
    <name type="scientific">Paenibacillus germinis</name>
    <dbReference type="NCBI Taxonomy" id="2654979"/>
    <lineage>
        <taxon>Bacteria</taxon>
        <taxon>Bacillati</taxon>
        <taxon>Bacillota</taxon>
        <taxon>Bacilli</taxon>
        <taxon>Bacillales</taxon>
        <taxon>Paenibacillaceae</taxon>
        <taxon>Paenibacillus</taxon>
    </lineage>
</organism>
<comment type="subcellular location">
    <subcellularLocation>
        <location evidence="1">Cell membrane</location>
        <topology evidence="1">Multi-pass membrane protein</topology>
    </subcellularLocation>
</comment>
<dbReference type="Proteomes" id="UP000658690">
    <property type="component" value="Unassembled WGS sequence"/>
</dbReference>
<keyword evidence="2" id="KW-1003">Cell membrane</keyword>
<keyword evidence="7 11" id="KW-0472">Membrane</keyword>
<dbReference type="InterPro" id="IPR004089">
    <property type="entry name" value="MCPsignal_dom"/>
</dbReference>
<evidence type="ECO:0000313" key="14">
    <source>
        <dbReference type="EMBL" id="NOU90174.1"/>
    </source>
</evidence>
<dbReference type="PROSITE" id="PS50111">
    <property type="entry name" value="CHEMOTAXIS_TRANSDUC_2"/>
    <property type="match status" value="1"/>
</dbReference>
<evidence type="ECO:0000256" key="2">
    <source>
        <dbReference type="ARBA" id="ARBA00022475"/>
    </source>
</evidence>
<dbReference type="Gene3D" id="6.10.340.10">
    <property type="match status" value="1"/>
</dbReference>
<accession>A0ABX1ZCJ2</accession>
<dbReference type="PANTHER" id="PTHR32089:SF114">
    <property type="entry name" value="METHYL-ACCEPTING CHEMOTAXIS PROTEIN MCPB"/>
    <property type="match status" value="1"/>
</dbReference>
<keyword evidence="3" id="KW-0488">Methylation</keyword>
<feature type="domain" description="HAMP" evidence="13">
    <location>
        <begin position="327"/>
        <end position="379"/>
    </location>
</feature>
<keyword evidence="4" id="KW-0145">Chemotaxis</keyword>
<keyword evidence="8 10" id="KW-0807">Transducer</keyword>
<evidence type="ECO:0000256" key="1">
    <source>
        <dbReference type="ARBA" id="ARBA00004651"/>
    </source>
</evidence>
<dbReference type="CDD" id="cd06225">
    <property type="entry name" value="HAMP"/>
    <property type="match status" value="1"/>
</dbReference>
<evidence type="ECO:0000256" key="11">
    <source>
        <dbReference type="SAM" id="Phobius"/>
    </source>
</evidence>
<keyword evidence="6 11" id="KW-1133">Transmembrane helix</keyword>
<evidence type="ECO:0000259" key="13">
    <source>
        <dbReference type="PROSITE" id="PS50885"/>
    </source>
</evidence>
<proteinExistence type="inferred from homology"/>
<dbReference type="RefSeq" id="WP_171692994.1">
    <property type="nucleotide sequence ID" value="NZ_WHOC01000161.1"/>
</dbReference>
<evidence type="ECO:0000313" key="15">
    <source>
        <dbReference type="Proteomes" id="UP000658690"/>
    </source>
</evidence>
<evidence type="ECO:0000256" key="6">
    <source>
        <dbReference type="ARBA" id="ARBA00022989"/>
    </source>
</evidence>
<dbReference type="SMART" id="SM00283">
    <property type="entry name" value="MA"/>
    <property type="match status" value="1"/>
</dbReference>
<feature type="transmembrane region" description="Helical" evidence="11">
    <location>
        <begin position="303"/>
        <end position="325"/>
    </location>
</feature>
<evidence type="ECO:0000256" key="3">
    <source>
        <dbReference type="ARBA" id="ARBA00022481"/>
    </source>
</evidence>
<dbReference type="PROSITE" id="PS50885">
    <property type="entry name" value="HAMP"/>
    <property type="match status" value="1"/>
</dbReference>
<reference evidence="14 15" key="1">
    <citation type="submission" date="2019-10" db="EMBL/GenBank/DDBJ databases">
        <title>Description of Paenibacillus choica sp. nov.</title>
        <authorList>
            <person name="Carlier A."/>
            <person name="Qi S."/>
        </authorList>
    </citation>
    <scope>NUCLEOTIDE SEQUENCE [LARGE SCALE GENOMIC DNA]</scope>
    <source>
        <strain evidence="14 15">LMG 31460</strain>
    </source>
</reference>
<keyword evidence="15" id="KW-1185">Reference proteome</keyword>
<evidence type="ECO:0000256" key="7">
    <source>
        <dbReference type="ARBA" id="ARBA00023136"/>
    </source>
</evidence>
<dbReference type="InterPro" id="IPR003660">
    <property type="entry name" value="HAMP_dom"/>
</dbReference>
<comment type="similarity">
    <text evidence="9">Belongs to the methyl-accepting chemotaxis (MCP) protein family.</text>
</comment>
<evidence type="ECO:0000256" key="9">
    <source>
        <dbReference type="ARBA" id="ARBA00029447"/>
    </source>
</evidence>
<evidence type="ECO:0000256" key="8">
    <source>
        <dbReference type="ARBA" id="ARBA00023224"/>
    </source>
</evidence>
<evidence type="ECO:0000256" key="4">
    <source>
        <dbReference type="ARBA" id="ARBA00022500"/>
    </source>
</evidence>
<dbReference type="Pfam" id="PF00015">
    <property type="entry name" value="MCPsignal"/>
    <property type="match status" value="1"/>
</dbReference>
<dbReference type="CDD" id="cd12912">
    <property type="entry name" value="PDC2_MCP_like"/>
    <property type="match status" value="1"/>
</dbReference>
<dbReference type="EMBL" id="WHOC01000161">
    <property type="protein sequence ID" value="NOU90174.1"/>
    <property type="molecule type" value="Genomic_DNA"/>
</dbReference>
<dbReference type="Gene3D" id="3.30.450.20">
    <property type="entry name" value="PAS domain"/>
    <property type="match status" value="2"/>
</dbReference>
<name>A0ABX1ZCJ2_9BACL</name>
<dbReference type="InterPro" id="IPR033479">
    <property type="entry name" value="dCache_1"/>
</dbReference>
<keyword evidence="5 11" id="KW-0812">Transmembrane</keyword>
<dbReference type="Pfam" id="PF00672">
    <property type="entry name" value="HAMP"/>
    <property type="match status" value="1"/>
</dbReference>
<dbReference type="Gene3D" id="1.10.287.950">
    <property type="entry name" value="Methyl-accepting chemotaxis protein"/>
    <property type="match status" value="1"/>
</dbReference>
<feature type="domain" description="Methyl-accepting transducer" evidence="12">
    <location>
        <begin position="398"/>
        <end position="669"/>
    </location>
</feature>
<dbReference type="SUPFAM" id="SSF103190">
    <property type="entry name" value="Sensory domain-like"/>
    <property type="match status" value="1"/>
</dbReference>
<protein>
    <submittedName>
        <fullName evidence="14">HAMP domain-containing protein</fullName>
    </submittedName>
</protein>
<dbReference type="SUPFAM" id="SSF58104">
    <property type="entry name" value="Methyl-accepting chemotaxis protein (MCP) signaling domain"/>
    <property type="match status" value="1"/>
</dbReference>
<dbReference type="PANTHER" id="PTHR32089">
    <property type="entry name" value="METHYL-ACCEPTING CHEMOTAXIS PROTEIN MCPB"/>
    <property type="match status" value="1"/>
</dbReference>